<keyword evidence="2" id="KW-1185">Reference proteome</keyword>
<evidence type="ECO:0000313" key="2">
    <source>
        <dbReference type="Proteomes" id="UP000805193"/>
    </source>
</evidence>
<name>A0AC60QGT2_IXOPE</name>
<dbReference type="Proteomes" id="UP000805193">
    <property type="component" value="Unassembled WGS sequence"/>
</dbReference>
<organism evidence="1 2">
    <name type="scientific">Ixodes persulcatus</name>
    <name type="common">Taiga tick</name>
    <dbReference type="NCBI Taxonomy" id="34615"/>
    <lineage>
        <taxon>Eukaryota</taxon>
        <taxon>Metazoa</taxon>
        <taxon>Ecdysozoa</taxon>
        <taxon>Arthropoda</taxon>
        <taxon>Chelicerata</taxon>
        <taxon>Arachnida</taxon>
        <taxon>Acari</taxon>
        <taxon>Parasitiformes</taxon>
        <taxon>Ixodida</taxon>
        <taxon>Ixodoidea</taxon>
        <taxon>Ixodidae</taxon>
        <taxon>Ixodinae</taxon>
        <taxon>Ixodes</taxon>
    </lineage>
</organism>
<comment type="caution">
    <text evidence="1">The sequence shown here is derived from an EMBL/GenBank/DDBJ whole genome shotgun (WGS) entry which is preliminary data.</text>
</comment>
<reference evidence="1 2" key="1">
    <citation type="journal article" date="2020" name="Cell">
        <title>Large-Scale Comparative Analyses of Tick Genomes Elucidate Their Genetic Diversity and Vector Capacities.</title>
        <authorList>
            <consortium name="Tick Genome and Microbiome Consortium (TIGMIC)"/>
            <person name="Jia N."/>
            <person name="Wang J."/>
            <person name="Shi W."/>
            <person name="Du L."/>
            <person name="Sun Y."/>
            <person name="Zhan W."/>
            <person name="Jiang J.F."/>
            <person name="Wang Q."/>
            <person name="Zhang B."/>
            <person name="Ji P."/>
            <person name="Bell-Sakyi L."/>
            <person name="Cui X.M."/>
            <person name="Yuan T.T."/>
            <person name="Jiang B.G."/>
            <person name="Yang W.F."/>
            <person name="Lam T.T."/>
            <person name="Chang Q.C."/>
            <person name="Ding S.J."/>
            <person name="Wang X.J."/>
            <person name="Zhu J.G."/>
            <person name="Ruan X.D."/>
            <person name="Zhao L."/>
            <person name="Wei J.T."/>
            <person name="Ye R.Z."/>
            <person name="Que T.C."/>
            <person name="Du C.H."/>
            <person name="Zhou Y.H."/>
            <person name="Cheng J.X."/>
            <person name="Dai P.F."/>
            <person name="Guo W.B."/>
            <person name="Han X.H."/>
            <person name="Huang E.J."/>
            <person name="Li L.F."/>
            <person name="Wei W."/>
            <person name="Gao Y.C."/>
            <person name="Liu J.Z."/>
            <person name="Shao H.Z."/>
            <person name="Wang X."/>
            <person name="Wang C.C."/>
            <person name="Yang T.C."/>
            <person name="Huo Q.B."/>
            <person name="Li W."/>
            <person name="Chen H.Y."/>
            <person name="Chen S.E."/>
            <person name="Zhou L.G."/>
            <person name="Ni X.B."/>
            <person name="Tian J.H."/>
            <person name="Sheng Y."/>
            <person name="Liu T."/>
            <person name="Pan Y.S."/>
            <person name="Xia L.Y."/>
            <person name="Li J."/>
            <person name="Zhao F."/>
            <person name="Cao W.C."/>
        </authorList>
    </citation>
    <scope>NUCLEOTIDE SEQUENCE [LARGE SCALE GENOMIC DNA]</scope>
    <source>
        <strain evidence="1">Iper-2018</strain>
    </source>
</reference>
<proteinExistence type="predicted"/>
<protein>
    <submittedName>
        <fullName evidence="1">Uncharacterized protein</fullName>
    </submittedName>
</protein>
<dbReference type="EMBL" id="JABSTQ010009147">
    <property type="protein sequence ID" value="KAG0432482.1"/>
    <property type="molecule type" value="Genomic_DNA"/>
</dbReference>
<gene>
    <name evidence="1" type="ORF">HPB47_020790</name>
</gene>
<accession>A0AC60QGT2</accession>
<sequence>MAVASRQASPPPKAHAFDVVVPVGTSADDLIDAVSAIVGLPEIFSAQHLGGTHFQVVVNSRAAALKHREAGSVSIANQSVPIVPTGPQVTNVTCLFPPTFVRNDQLVQALAPYGKVIDVTYATYHRTATVKTGTRFIRMEMKEANPLPNFLRVAGHRATFDYRGLKRVCRRCRQEGHIRAQLTTGYCDRCGVFGHPTEGSIANCTRCGGTHANVDCTVKRSYSSMVAGNYATDFPALDPGKAHLSRRRRGRSLGGDGRAEATDFVRAAAVVVGDTAYAVSSDSDHLVIDENPAPRGLASTPTDTTTTDTPDSDSSRVPHEDSRRPLTGSATCPKKPRKSSPSRRDPSPASFDSSTFEATRRPSTYIYSTRAHASWSATSIASWTLTPTFGVLVRVAQPVLTAWIHPPVNVEQRGFGKSHRPVVLASHAICRARDLYCEEISDHRPLLIKLCFDSAVARSSRPGRLDSRILHDEATRRTLGNLVKEAGRSPREFYRTFWHIIGNFFTAVVRVCFEDLLLPPSFRLGRIVLIHKEGGDHADPGAWRPITLLNSDYKLIAATLASRLQTFLPELVNPRQTCSVSGRSIHTLTTLPRDILDDLRSDLLLNGSLVARFPVTRRVRHGCPLSPALFSVTILGVSYDASGVAPETWASQRQEIIENAAEAGYYDFPMAPSRRAPSFPNALGAVYLLLEQPHGTSEVLRLCLHRCEGGWSFPCIELAAPILALKTTLAILDDHDNPAGPLTLYFLGANNRLLGDSLPSPLRPRAETTPAFYKSTADLFDKLSVHVSREEVLEAPASGLCRTPSCGRPTPAAAWRGAAIPVAGTDVVHAAGSRARL</sequence>
<evidence type="ECO:0000313" key="1">
    <source>
        <dbReference type="EMBL" id="KAG0432482.1"/>
    </source>
</evidence>